<accession>A0AA35TK48</accession>
<evidence type="ECO:0000256" key="1">
    <source>
        <dbReference type="SAM" id="SignalP"/>
    </source>
</evidence>
<dbReference type="EMBL" id="CASHTH010003817">
    <property type="protein sequence ID" value="CAI8049785.1"/>
    <property type="molecule type" value="Genomic_DNA"/>
</dbReference>
<dbReference type="Proteomes" id="UP001174909">
    <property type="component" value="Unassembled WGS sequence"/>
</dbReference>
<feature type="signal peptide" evidence="1">
    <location>
        <begin position="1"/>
        <end position="17"/>
    </location>
</feature>
<evidence type="ECO:0000313" key="2">
    <source>
        <dbReference type="EMBL" id="CAI8049785.1"/>
    </source>
</evidence>
<protein>
    <recommendedName>
        <fullName evidence="4">Secreted protein</fullName>
    </recommendedName>
</protein>
<comment type="caution">
    <text evidence="2">The sequence shown here is derived from an EMBL/GenBank/DDBJ whole genome shotgun (WGS) entry which is preliminary data.</text>
</comment>
<organism evidence="2 3">
    <name type="scientific">Geodia barretti</name>
    <name type="common">Barrett's horny sponge</name>
    <dbReference type="NCBI Taxonomy" id="519541"/>
    <lineage>
        <taxon>Eukaryota</taxon>
        <taxon>Metazoa</taxon>
        <taxon>Porifera</taxon>
        <taxon>Demospongiae</taxon>
        <taxon>Heteroscleromorpha</taxon>
        <taxon>Tetractinellida</taxon>
        <taxon>Astrophorina</taxon>
        <taxon>Geodiidae</taxon>
        <taxon>Geodia</taxon>
    </lineage>
</organism>
<sequence length="73" mass="8166">MLMLLVIWSVSLSPVHCSLRQFLQQPPLTISTSLLLTTLVNPMKRTAFTIPCAESPIPYERSSSSGLFEFLLL</sequence>
<evidence type="ECO:0000313" key="3">
    <source>
        <dbReference type="Proteomes" id="UP001174909"/>
    </source>
</evidence>
<keyword evidence="3" id="KW-1185">Reference proteome</keyword>
<keyword evidence="1" id="KW-0732">Signal</keyword>
<feature type="chain" id="PRO_5041325305" description="Secreted protein" evidence="1">
    <location>
        <begin position="18"/>
        <end position="73"/>
    </location>
</feature>
<proteinExistence type="predicted"/>
<reference evidence="2" key="1">
    <citation type="submission" date="2023-03" db="EMBL/GenBank/DDBJ databases">
        <authorList>
            <person name="Steffen K."/>
            <person name="Cardenas P."/>
        </authorList>
    </citation>
    <scope>NUCLEOTIDE SEQUENCE</scope>
</reference>
<gene>
    <name evidence="2" type="ORF">GBAR_LOCUS27407</name>
</gene>
<name>A0AA35TK48_GEOBA</name>
<evidence type="ECO:0008006" key="4">
    <source>
        <dbReference type="Google" id="ProtNLM"/>
    </source>
</evidence>
<dbReference type="AlphaFoldDB" id="A0AA35TK48"/>